<evidence type="ECO:0000313" key="1">
    <source>
        <dbReference type="EnsemblPlants" id="Kaladp0083s0010.1.v1.1"/>
    </source>
</evidence>
<protein>
    <submittedName>
        <fullName evidence="1">Uncharacterized protein</fullName>
    </submittedName>
</protein>
<evidence type="ECO:0000313" key="2">
    <source>
        <dbReference type="Proteomes" id="UP000594263"/>
    </source>
</evidence>
<name>A0A7N0UUH9_KALFE</name>
<keyword evidence="2" id="KW-1185">Reference proteome</keyword>
<dbReference type="Proteomes" id="UP000594263">
    <property type="component" value="Unplaced"/>
</dbReference>
<accession>A0A7N0UUH9</accession>
<dbReference type="AlphaFoldDB" id="A0A7N0UUH9"/>
<dbReference type="EnsemblPlants" id="Kaladp0083s0010.1.v1.1">
    <property type="protein sequence ID" value="Kaladp0083s0010.1.v1.1"/>
    <property type="gene ID" value="Kaladp0083s0010.v1.1"/>
</dbReference>
<reference evidence="1" key="1">
    <citation type="submission" date="2021-01" db="UniProtKB">
        <authorList>
            <consortium name="EnsemblPlants"/>
        </authorList>
    </citation>
    <scope>IDENTIFICATION</scope>
</reference>
<organism evidence="1 2">
    <name type="scientific">Kalanchoe fedtschenkoi</name>
    <name type="common">Lavender scallops</name>
    <name type="synonym">South American air plant</name>
    <dbReference type="NCBI Taxonomy" id="63787"/>
    <lineage>
        <taxon>Eukaryota</taxon>
        <taxon>Viridiplantae</taxon>
        <taxon>Streptophyta</taxon>
        <taxon>Embryophyta</taxon>
        <taxon>Tracheophyta</taxon>
        <taxon>Spermatophyta</taxon>
        <taxon>Magnoliopsida</taxon>
        <taxon>eudicotyledons</taxon>
        <taxon>Gunneridae</taxon>
        <taxon>Pentapetalae</taxon>
        <taxon>Saxifragales</taxon>
        <taxon>Crassulaceae</taxon>
        <taxon>Kalanchoe</taxon>
    </lineage>
</organism>
<dbReference type="Gramene" id="Kaladp0083s0010.1.v1.1">
    <property type="protein sequence ID" value="Kaladp0083s0010.1.v1.1"/>
    <property type="gene ID" value="Kaladp0083s0010.v1.1"/>
</dbReference>
<sequence length="33" mass="3718">MIQFLPRSPSALTIISSGSNCPPQFWLRCLLIK</sequence>
<proteinExistence type="predicted"/>